<proteinExistence type="predicted"/>
<dbReference type="EMBL" id="JAFBCL010000001">
    <property type="protein sequence ID" value="MBM7814563.1"/>
    <property type="molecule type" value="Genomic_DNA"/>
</dbReference>
<protein>
    <submittedName>
        <fullName evidence="2">Uncharacterized protein</fullName>
    </submittedName>
</protein>
<dbReference type="Proteomes" id="UP000671828">
    <property type="component" value="Chromosome"/>
</dbReference>
<gene>
    <name evidence="2" type="ORF">J7S33_28195</name>
    <name evidence="1" type="ORF">JOE68_005428</name>
</gene>
<organism evidence="2 3">
    <name type="scientific">Saccharothrix algeriensis</name>
    <dbReference type="NCBI Taxonomy" id="173560"/>
    <lineage>
        <taxon>Bacteria</taxon>
        <taxon>Bacillati</taxon>
        <taxon>Actinomycetota</taxon>
        <taxon>Actinomycetes</taxon>
        <taxon>Pseudonocardiales</taxon>
        <taxon>Pseudonocardiaceae</taxon>
        <taxon>Saccharothrix</taxon>
    </lineage>
</organism>
<evidence type="ECO:0000313" key="2">
    <source>
        <dbReference type="EMBL" id="QTR02856.1"/>
    </source>
</evidence>
<evidence type="ECO:0000313" key="3">
    <source>
        <dbReference type="Proteomes" id="UP000671828"/>
    </source>
</evidence>
<dbReference type="EMBL" id="CP072788">
    <property type="protein sequence ID" value="QTR02856.1"/>
    <property type="molecule type" value="Genomic_DNA"/>
</dbReference>
<reference evidence="2" key="2">
    <citation type="submission" date="2021-04" db="EMBL/GenBank/DDBJ databases">
        <title>Saccharothrix algeriensis WGS.</title>
        <authorList>
            <person name="Stuskova K."/>
            <person name="Hakalova E."/>
            <person name="Tebbal A.B."/>
            <person name="Eichmeier A."/>
        </authorList>
    </citation>
    <scope>NUCLEOTIDE SEQUENCE</scope>
    <source>
        <strain evidence="2">NRRL B-24137</strain>
    </source>
</reference>
<sequence>MAAAGWAFERIGVADNPPAGTEQVLIDHRWYVVAGPAVLAVCCLRSRDSAGSGDHGRRERPSR</sequence>
<evidence type="ECO:0000313" key="1">
    <source>
        <dbReference type="EMBL" id="MBM7814563.1"/>
    </source>
</evidence>
<dbReference type="RefSeq" id="WP_204845192.1">
    <property type="nucleotide sequence ID" value="NZ_JAFBCL010000001.1"/>
</dbReference>
<keyword evidence="4" id="KW-1185">Reference proteome</keyword>
<evidence type="ECO:0000313" key="4">
    <source>
        <dbReference type="Proteomes" id="UP001195724"/>
    </source>
</evidence>
<name>A0A8T8HWI5_9PSEU</name>
<accession>A0A8T8HWI5</accession>
<dbReference type="Proteomes" id="UP001195724">
    <property type="component" value="Unassembled WGS sequence"/>
</dbReference>
<dbReference type="AlphaFoldDB" id="A0A8T8HWI5"/>
<reference evidence="1 4" key="1">
    <citation type="submission" date="2021-01" db="EMBL/GenBank/DDBJ databases">
        <title>Sequencing the genomes of 1000 actinobacteria strains.</title>
        <authorList>
            <person name="Klenk H.-P."/>
        </authorList>
    </citation>
    <scope>NUCLEOTIDE SEQUENCE [LARGE SCALE GENOMIC DNA]</scope>
    <source>
        <strain evidence="1 4">DSM 44581</strain>
    </source>
</reference>